<name>A0AAX2CM77_9BACI</name>
<accession>A0AAX2CM77</accession>
<evidence type="ECO:0000313" key="1">
    <source>
        <dbReference type="EMBL" id="SCM04712.1"/>
    </source>
</evidence>
<organism evidence="1 2">
    <name type="scientific">Bacillus cytotoxicus</name>
    <dbReference type="NCBI Taxonomy" id="580165"/>
    <lineage>
        <taxon>Bacteria</taxon>
        <taxon>Bacillati</taxon>
        <taxon>Bacillota</taxon>
        <taxon>Bacilli</taxon>
        <taxon>Bacillales</taxon>
        <taxon>Bacillaceae</taxon>
        <taxon>Bacillus</taxon>
        <taxon>Bacillus cereus group</taxon>
    </lineage>
</organism>
<reference evidence="1 2" key="1">
    <citation type="submission" date="2016-08" db="EMBL/GenBank/DDBJ databases">
        <authorList>
            <person name="Loux V."/>
            <person name="Rue O."/>
        </authorList>
    </citation>
    <scope>NUCLEOTIDE SEQUENCE [LARGE SCALE GENOMIC DNA]</scope>
    <source>
        <strain evidence="1 2">AFSSA_08CEB44bac</strain>
    </source>
</reference>
<evidence type="ECO:0000313" key="2">
    <source>
        <dbReference type="Proteomes" id="UP000242164"/>
    </source>
</evidence>
<proteinExistence type="predicted"/>
<dbReference type="Proteomes" id="UP000242164">
    <property type="component" value="Unassembled WGS sequence"/>
</dbReference>
<dbReference type="AlphaFoldDB" id="A0AAX2CM77"/>
<comment type="caution">
    <text evidence="1">The sequence shown here is derived from an EMBL/GenBank/DDBJ whole genome shotgun (WGS) entry which is preliminary data.</text>
</comment>
<gene>
    <name evidence="1" type="ORF">BCB44BAC_04019</name>
</gene>
<dbReference type="EMBL" id="FMIK01000052">
    <property type="protein sequence ID" value="SCM04712.1"/>
    <property type="molecule type" value="Genomic_DNA"/>
</dbReference>
<sequence length="18" mass="2174">MENIVELRDVHKTFQSNN</sequence>
<protein>
    <submittedName>
        <fullName evidence="1">Uncharacterized protein</fullName>
    </submittedName>
</protein>